<comment type="subcellular location">
    <subcellularLocation>
        <location evidence="1">Membrane</location>
        <topology evidence="1">Multi-pass membrane protein</topology>
    </subcellularLocation>
</comment>
<name>A0A8S2SPD0_9BILA</name>
<dbReference type="PANTHER" id="PTHR16119:SF17">
    <property type="entry name" value="TRANSMEMBRANE PROTEIN 144"/>
    <property type="match status" value="1"/>
</dbReference>
<dbReference type="Proteomes" id="UP000681967">
    <property type="component" value="Unassembled WGS sequence"/>
</dbReference>
<dbReference type="InterPro" id="IPR012435">
    <property type="entry name" value="TMEM144"/>
</dbReference>
<evidence type="ECO:0000256" key="5">
    <source>
        <dbReference type="ARBA" id="ARBA00023136"/>
    </source>
</evidence>
<evidence type="ECO:0000313" key="10">
    <source>
        <dbReference type="EMBL" id="CAF5178023.1"/>
    </source>
</evidence>
<feature type="non-terminal residue" evidence="9">
    <location>
        <position position="1"/>
    </location>
</feature>
<dbReference type="InterPro" id="IPR010651">
    <property type="entry name" value="Sugar_transport"/>
</dbReference>
<evidence type="ECO:0000256" key="1">
    <source>
        <dbReference type="ARBA" id="ARBA00004141"/>
    </source>
</evidence>
<proteinExistence type="inferred from homology"/>
<dbReference type="EMBL" id="CAJOBI010022334">
    <property type="protein sequence ID" value="CAF4224260.1"/>
    <property type="molecule type" value="Genomic_DNA"/>
</dbReference>
<evidence type="ECO:0000256" key="6">
    <source>
        <dbReference type="SAM" id="Phobius"/>
    </source>
</evidence>
<reference evidence="9" key="1">
    <citation type="submission" date="2021-02" db="EMBL/GenBank/DDBJ databases">
        <authorList>
            <person name="Nowell W R."/>
        </authorList>
    </citation>
    <scope>NUCLEOTIDE SEQUENCE</scope>
</reference>
<protein>
    <submittedName>
        <fullName evidence="9">Uncharacterized protein</fullName>
    </submittedName>
</protein>
<keyword evidence="4 6" id="KW-1133">Transmembrane helix</keyword>
<sequence length="84" mass="8923">VFCVVVWLVGLIVDLILNNQRFYPLVLLGGVLWTTGNLVTVFCIKTCGLAVGLLIWGTTSLVVGWAGGRFGIFGLAPQVPTTSS</sequence>
<gene>
    <name evidence="10" type="ORF">BYL167_LOCUS78516</name>
    <name evidence="9" type="ORF">GIL414_LOCUS22923</name>
    <name evidence="7" type="ORF">SMN809_LOCUS22507</name>
    <name evidence="8" type="ORF">SMN809_LOCUS22855</name>
</gene>
<dbReference type="EMBL" id="CAJOBJ010024018">
    <property type="protein sequence ID" value="CAF4232913.1"/>
    <property type="molecule type" value="Genomic_DNA"/>
</dbReference>
<dbReference type="AlphaFoldDB" id="A0A8S2SPD0"/>
<comment type="similarity">
    <text evidence="2">Belongs to the TMEM144 family.</text>
</comment>
<feature type="transmembrane region" description="Helical" evidence="6">
    <location>
        <begin position="22"/>
        <end position="44"/>
    </location>
</feature>
<dbReference type="PANTHER" id="PTHR16119">
    <property type="entry name" value="TRANSMEMBRANE PROTEIN 144"/>
    <property type="match status" value="1"/>
</dbReference>
<dbReference type="Proteomes" id="UP000676336">
    <property type="component" value="Unassembled WGS sequence"/>
</dbReference>
<evidence type="ECO:0000313" key="11">
    <source>
        <dbReference type="Proteomes" id="UP000681720"/>
    </source>
</evidence>
<evidence type="ECO:0000256" key="3">
    <source>
        <dbReference type="ARBA" id="ARBA00022692"/>
    </source>
</evidence>
<feature type="non-terminal residue" evidence="9">
    <location>
        <position position="84"/>
    </location>
</feature>
<dbReference type="EMBL" id="CAJOBH010288298">
    <property type="protein sequence ID" value="CAF5178023.1"/>
    <property type="molecule type" value="Genomic_DNA"/>
</dbReference>
<keyword evidence="5 6" id="KW-0472">Membrane</keyword>
<dbReference type="Proteomes" id="UP000681720">
    <property type="component" value="Unassembled WGS sequence"/>
</dbReference>
<dbReference type="EMBL" id="CAJOBI010020907">
    <property type="protein sequence ID" value="CAF4215908.1"/>
    <property type="molecule type" value="Genomic_DNA"/>
</dbReference>
<evidence type="ECO:0000256" key="2">
    <source>
        <dbReference type="ARBA" id="ARBA00005731"/>
    </source>
</evidence>
<dbReference type="GO" id="GO:0016020">
    <property type="term" value="C:membrane"/>
    <property type="evidence" value="ECO:0007669"/>
    <property type="project" value="UniProtKB-SubCell"/>
</dbReference>
<comment type="caution">
    <text evidence="9">The sequence shown here is derived from an EMBL/GenBank/DDBJ whole genome shotgun (WGS) entry which is preliminary data.</text>
</comment>
<evidence type="ECO:0000313" key="8">
    <source>
        <dbReference type="EMBL" id="CAF4224260.1"/>
    </source>
</evidence>
<evidence type="ECO:0000313" key="7">
    <source>
        <dbReference type="EMBL" id="CAF4215908.1"/>
    </source>
</evidence>
<organism evidence="9 11">
    <name type="scientific">Rotaria magnacalcarata</name>
    <dbReference type="NCBI Taxonomy" id="392030"/>
    <lineage>
        <taxon>Eukaryota</taxon>
        <taxon>Metazoa</taxon>
        <taxon>Spiralia</taxon>
        <taxon>Gnathifera</taxon>
        <taxon>Rotifera</taxon>
        <taxon>Eurotatoria</taxon>
        <taxon>Bdelloidea</taxon>
        <taxon>Philodinida</taxon>
        <taxon>Philodinidae</taxon>
        <taxon>Rotaria</taxon>
    </lineage>
</organism>
<evidence type="ECO:0000313" key="9">
    <source>
        <dbReference type="EMBL" id="CAF4232913.1"/>
    </source>
</evidence>
<accession>A0A8S2SPD0</accession>
<keyword evidence="3 6" id="KW-0812">Transmembrane</keyword>
<feature type="transmembrane region" description="Helical" evidence="6">
    <location>
        <begin position="51"/>
        <end position="76"/>
    </location>
</feature>
<evidence type="ECO:0000256" key="4">
    <source>
        <dbReference type="ARBA" id="ARBA00022989"/>
    </source>
</evidence>
<dbReference type="Pfam" id="PF07857">
    <property type="entry name" value="TMEM144"/>
    <property type="match status" value="1"/>
</dbReference>
<dbReference type="GO" id="GO:0015144">
    <property type="term" value="F:carbohydrate transmembrane transporter activity"/>
    <property type="evidence" value="ECO:0007669"/>
    <property type="project" value="InterPro"/>
</dbReference>